<dbReference type="InterPro" id="IPR004562">
    <property type="entry name" value="LipoylTrfase_LipoateP_Ligase"/>
</dbReference>
<dbReference type="InterPro" id="IPR019491">
    <property type="entry name" value="Lipoate_protein_ligase_C"/>
</dbReference>
<dbReference type="GO" id="GO:0016979">
    <property type="term" value="F:lipoate-protein ligase activity"/>
    <property type="evidence" value="ECO:0007669"/>
    <property type="project" value="UniProtKB-EC"/>
</dbReference>
<sequence>MLFINNDSNDVYFNFALEHYFVTEKQMNEPLLVFWRTEPTLMVGKYQNIYEEVDVNYAKQHDINIVRRPSGGGTIYTDLGSWQFTFIHYQTKREIFFDDFTQPVIVALNRLGVPAEFNGRNDIMIENKKISGNAQYKEKGITVHHGSLLFDTDIEEMVRSTTVDEHKIISKSIKSIRDRVTNIAEYLSNDFTAMDFKQYMVQELMGNEATIYHLTRTDIARINELADQLFRSWEAKYKRNPTFTRTTTHYLAGGKLSVSLNIKSGRIAELQLTGDFFSGEDIEEFCQKLVGTRLDEQAIREKITELTDQSLIYNISNEEIATAILDIPQRNID</sequence>
<evidence type="ECO:0000256" key="5">
    <source>
        <dbReference type="ARBA" id="ARBA00022741"/>
    </source>
</evidence>
<evidence type="ECO:0000256" key="6">
    <source>
        <dbReference type="ARBA" id="ARBA00022840"/>
    </source>
</evidence>
<dbReference type="UniPathway" id="UPA00537">
    <property type="reaction ID" value="UER00594"/>
</dbReference>
<evidence type="ECO:0000256" key="3">
    <source>
        <dbReference type="ARBA" id="ARBA00012367"/>
    </source>
</evidence>
<gene>
    <name evidence="9" type="ORF">BWX42_01040</name>
</gene>
<evidence type="ECO:0000313" key="9">
    <source>
        <dbReference type="EMBL" id="OOL80558.1"/>
    </source>
</evidence>
<proteinExistence type="predicted"/>
<dbReference type="SUPFAM" id="SSF82649">
    <property type="entry name" value="SufE/NifU"/>
    <property type="match status" value="1"/>
</dbReference>
<comment type="pathway">
    <text evidence="2">Protein modification; protein lipoylation via exogenous pathway; protein N(6)-(lipoyl)lysine from lipoate: step 1/2.</text>
</comment>
<comment type="pathway">
    <text evidence="1">Protein modification; protein lipoylation via exogenous pathway; protein N(6)-(lipoyl)lysine from lipoate: step 2/2.</text>
</comment>
<evidence type="ECO:0000256" key="2">
    <source>
        <dbReference type="ARBA" id="ARBA00005124"/>
    </source>
</evidence>
<dbReference type="Pfam" id="PF10437">
    <property type="entry name" value="Lip_prot_lig_C"/>
    <property type="match status" value="1"/>
</dbReference>
<reference evidence="9 10" key="1">
    <citation type="submission" date="2017-01" db="EMBL/GenBank/DDBJ databases">
        <title>Complete Genome Sequence of Dolosigranulum pigrum isolated from a Patient with interstitial lung disease.</title>
        <authorList>
            <person name="Mukhopadhyay R."/>
            <person name="Joaquin J."/>
            <person name="Hogue R."/>
            <person name="Fitzgerald S."/>
            <person name="Jospin G."/>
            <person name="Eisen J.A."/>
            <person name="Chaturvedi V."/>
        </authorList>
    </citation>
    <scope>NUCLEOTIDE SEQUENCE [LARGE SCALE GENOMIC DNA]</scope>
    <source>
        <strain evidence="9 10">15S00348</strain>
    </source>
</reference>
<feature type="domain" description="BPL/LPL catalytic" evidence="8">
    <location>
        <begin position="26"/>
        <end position="212"/>
    </location>
</feature>
<dbReference type="CDD" id="cd16443">
    <property type="entry name" value="LplA"/>
    <property type="match status" value="1"/>
</dbReference>
<dbReference type="AlphaFoldDB" id="A0A1S8KLD3"/>
<dbReference type="GO" id="GO:0017118">
    <property type="term" value="F:lipoyltransferase activity"/>
    <property type="evidence" value="ECO:0007669"/>
    <property type="project" value="TreeGrafter"/>
</dbReference>
<dbReference type="Gene3D" id="3.30.390.50">
    <property type="entry name" value="CO dehydrogenase flavoprotein, C-terminal domain"/>
    <property type="match status" value="1"/>
</dbReference>
<dbReference type="GO" id="GO:0005737">
    <property type="term" value="C:cytoplasm"/>
    <property type="evidence" value="ECO:0007669"/>
    <property type="project" value="TreeGrafter"/>
</dbReference>
<evidence type="ECO:0000256" key="1">
    <source>
        <dbReference type="ARBA" id="ARBA00005085"/>
    </source>
</evidence>
<evidence type="ECO:0000256" key="4">
    <source>
        <dbReference type="ARBA" id="ARBA00022598"/>
    </source>
</evidence>
<dbReference type="GO" id="GO:0005524">
    <property type="term" value="F:ATP binding"/>
    <property type="evidence" value="ECO:0007669"/>
    <property type="project" value="UniProtKB-KW"/>
</dbReference>
<protein>
    <recommendedName>
        <fullName evidence="3">lipoate--protein ligase</fullName>
        <ecNumber evidence="3">6.3.1.20</ecNumber>
    </recommendedName>
</protein>
<dbReference type="Pfam" id="PF21948">
    <property type="entry name" value="LplA-B_cat"/>
    <property type="match status" value="1"/>
</dbReference>
<dbReference type="GO" id="GO:0009249">
    <property type="term" value="P:protein lipoylation"/>
    <property type="evidence" value="ECO:0007669"/>
    <property type="project" value="InterPro"/>
</dbReference>
<accession>A0A1S8KLD3</accession>
<keyword evidence="6" id="KW-0067">ATP-binding</keyword>
<dbReference type="SUPFAM" id="SSF55681">
    <property type="entry name" value="Class II aaRS and biotin synthetases"/>
    <property type="match status" value="1"/>
</dbReference>
<dbReference type="PROSITE" id="PS51733">
    <property type="entry name" value="BPL_LPL_CATALYTIC"/>
    <property type="match status" value="1"/>
</dbReference>
<dbReference type="InterPro" id="IPR045864">
    <property type="entry name" value="aa-tRNA-synth_II/BPL/LPL"/>
</dbReference>
<evidence type="ECO:0000313" key="10">
    <source>
        <dbReference type="Proteomes" id="UP000190409"/>
    </source>
</evidence>
<dbReference type="InterPro" id="IPR004143">
    <property type="entry name" value="BPL_LPL_catalytic"/>
</dbReference>
<comment type="catalytic activity">
    <reaction evidence="7">
        <text>L-lysyl-[lipoyl-carrier protein] + (R)-lipoate + ATP = N(6)-[(R)-lipoyl]-L-lysyl-[lipoyl-carrier protein] + AMP + diphosphate + H(+)</text>
        <dbReference type="Rhea" id="RHEA:49288"/>
        <dbReference type="Rhea" id="RHEA-COMP:10500"/>
        <dbReference type="Rhea" id="RHEA-COMP:10502"/>
        <dbReference type="ChEBI" id="CHEBI:15378"/>
        <dbReference type="ChEBI" id="CHEBI:29969"/>
        <dbReference type="ChEBI" id="CHEBI:30616"/>
        <dbReference type="ChEBI" id="CHEBI:33019"/>
        <dbReference type="ChEBI" id="CHEBI:83088"/>
        <dbReference type="ChEBI" id="CHEBI:83099"/>
        <dbReference type="ChEBI" id="CHEBI:456215"/>
        <dbReference type="EC" id="6.3.1.20"/>
    </reaction>
</comment>
<dbReference type="EC" id="6.3.1.20" evidence="3"/>
<keyword evidence="5" id="KW-0547">Nucleotide-binding</keyword>
<dbReference type="NCBIfam" id="TIGR00545">
    <property type="entry name" value="lipoyltrans"/>
    <property type="match status" value="1"/>
</dbReference>
<dbReference type="Gene3D" id="3.30.930.10">
    <property type="entry name" value="Bira Bifunctional Protein, Domain 2"/>
    <property type="match status" value="1"/>
</dbReference>
<keyword evidence="4" id="KW-0436">Ligase</keyword>
<dbReference type="PANTHER" id="PTHR12561:SF3">
    <property type="entry name" value="LIPOYLTRANSFERASE 1, MITOCHONDRIAL"/>
    <property type="match status" value="1"/>
</dbReference>
<comment type="caution">
    <text evidence="9">The sequence shown here is derived from an EMBL/GenBank/DDBJ whole genome shotgun (WGS) entry which is preliminary data.</text>
</comment>
<organism evidence="9 10">
    <name type="scientific">Dolosigranulum pigrum</name>
    <dbReference type="NCBI Taxonomy" id="29394"/>
    <lineage>
        <taxon>Bacteria</taxon>
        <taxon>Bacillati</taxon>
        <taxon>Bacillota</taxon>
        <taxon>Bacilli</taxon>
        <taxon>Lactobacillales</taxon>
        <taxon>Carnobacteriaceae</taxon>
        <taxon>Dolosigranulum</taxon>
    </lineage>
</organism>
<dbReference type="PANTHER" id="PTHR12561">
    <property type="entry name" value="LIPOATE-PROTEIN LIGASE"/>
    <property type="match status" value="1"/>
</dbReference>
<evidence type="ECO:0000256" key="7">
    <source>
        <dbReference type="ARBA" id="ARBA00048037"/>
    </source>
</evidence>
<dbReference type="Proteomes" id="UP000190409">
    <property type="component" value="Unassembled WGS sequence"/>
</dbReference>
<name>A0A1S8KLD3_9LACT</name>
<dbReference type="EMBL" id="MUYF01000003">
    <property type="protein sequence ID" value="OOL80558.1"/>
    <property type="molecule type" value="Genomic_DNA"/>
</dbReference>
<evidence type="ECO:0000259" key="8">
    <source>
        <dbReference type="PROSITE" id="PS51733"/>
    </source>
</evidence>